<dbReference type="InterPro" id="IPR006311">
    <property type="entry name" value="TAT_signal"/>
</dbReference>
<evidence type="ECO:0000256" key="1">
    <source>
        <dbReference type="ARBA" id="ARBA00004196"/>
    </source>
</evidence>
<evidence type="ECO:0000256" key="3">
    <source>
        <dbReference type="ARBA" id="ARBA00022723"/>
    </source>
</evidence>
<feature type="domain" description="4Fe-4S ferredoxin-type" evidence="8">
    <location>
        <begin position="147"/>
        <end position="176"/>
    </location>
</feature>
<evidence type="ECO:0000259" key="8">
    <source>
        <dbReference type="PROSITE" id="PS51379"/>
    </source>
</evidence>
<dbReference type="Pfam" id="PF13247">
    <property type="entry name" value="Fer4_11"/>
    <property type="match status" value="1"/>
</dbReference>
<gene>
    <name evidence="9" type="ORF">S12H4_40289</name>
</gene>
<accession>X1SFU0</accession>
<dbReference type="EMBL" id="BARW01024439">
    <property type="protein sequence ID" value="GAI91887.1"/>
    <property type="molecule type" value="Genomic_DNA"/>
</dbReference>
<feature type="region of interest" description="Disordered" evidence="7">
    <location>
        <begin position="1"/>
        <end position="25"/>
    </location>
</feature>
<proteinExistence type="predicted"/>
<dbReference type="GO" id="GO:0051539">
    <property type="term" value="F:4 iron, 4 sulfur cluster binding"/>
    <property type="evidence" value="ECO:0007669"/>
    <property type="project" value="UniProtKB-KW"/>
</dbReference>
<name>X1SFU0_9ZZZZ</name>
<keyword evidence="2" id="KW-0004">4Fe-4S</keyword>
<dbReference type="PANTHER" id="PTHR43545">
    <property type="entry name" value="FORMATE DEHYDROGENASE, NITRATE-INDUCIBLE, IRON-SULFUR SUBUNIT"/>
    <property type="match status" value="1"/>
</dbReference>
<keyword evidence="3" id="KW-0479">Metal-binding</keyword>
<dbReference type="PROSITE" id="PS51379">
    <property type="entry name" value="4FE4S_FER_2"/>
    <property type="match status" value="3"/>
</dbReference>
<keyword evidence="5" id="KW-0408">Iron</keyword>
<feature type="non-terminal residue" evidence="9">
    <location>
        <position position="222"/>
    </location>
</feature>
<keyword evidence="6" id="KW-0411">Iron-sulfur</keyword>
<dbReference type="GO" id="GO:0030313">
    <property type="term" value="C:cell envelope"/>
    <property type="evidence" value="ECO:0007669"/>
    <property type="project" value="UniProtKB-SubCell"/>
</dbReference>
<dbReference type="InterPro" id="IPR017900">
    <property type="entry name" value="4Fe4S_Fe_S_CS"/>
</dbReference>
<dbReference type="InterPro" id="IPR017896">
    <property type="entry name" value="4Fe4S_Fe-S-bd"/>
</dbReference>
<dbReference type="Pfam" id="PF12800">
    <property type="entry name" value="Fer4_4"/>
    <property type="match status" value="1"/>
</dbReference>
<evidence type="ECO:0000256" key="5">
    <source>
        <dbReference type="ARBA" id="ARBA00023004"/>
    </source>
</evidence>
<comment type="subcellular location">
    <subcellularLocation>
        <location evidence="1">Cell envelope</location>
    </subcellularLocation>
</comment>
<dbReference type="AlphaFoldDB" id="X1SFU0"/>
<dbReference type="Gene3D" id="3.30.70.20">
    <property type="match status" value="2"/>
</dbReference>
<dbReference type="PROSITE" id="PS00198">
    <property type="entry name" value="4FE4S_FER_1"/>
    <property type="match status" value="1"/>
</dbReference>
<evidence type="ECO:0000256" key="6">
    <source>
        <dbReference type="ARBA" id="ARBA00023014"/>
    </source>
</evidence>
<dbReference type="GO" id="GO:0046872">
    <property type="term" value="F:metal ion binding"/>
    <property type="evidence" value="ECO:0007669"/>
    <property type="project" value="UniProtKB-KW"/>
</dbReference>
<feature type="domain" description="4Fe-4S ferredoxin-type" evidence="8">
    <location>
        <begin position="117"/>
        <end position="146"/>
    </location>
</feature>
<evidence type="ECO:0000313" key="9">
    <source>
        <dbReference type="EMBL" id="GAI91887.1"/>
    </source>
</evidence>
<evidence type="ECO:0000256" key="2">
    <source>
        <dbReference type="ARBA" id="ARBA00022485"/>
    </source>
</evidence>
<keyword evidence="4" id="KW-0677">Repeat</keyword>
<evidence type="ECO:0000256" key="7">
    <source>
        <dbReference type="SAM" id="MobiDB-lite"/>
    </source>
</evidence>
<feature type="domain" description="4Fe-4S ferredoxin-type" evidence="8">
    <location>
        <begin position="64"/>
        <end position="92"/>
    </location>
</feature>
<comment type="caution">
    <text evidence="9">The sequence shown here is derived from an EMBL/GenBank/DDBJ whole genome shotgun (WGS) entry which is preliminary data.</text>
</comment>
<dbReference type="InterPro" id="IPR051555">
    <property type="entry name" value="FDH_Electron_Transfer_Unit"/>
</dbReference>
<protein>
    <recommendedName>
        <fullName evidence="8">4Fe-4S ferredoxin-type domain-containing protein</fullName>
    </recommendedName>
</protein>
<dbReference type="PANTHER" id="PTHR43545:SF1">
    <property type="entry name" value="HYDROGENASE-2 OPERON PROTEIN HYBA"/>
    <property type="match status" value="1"/>
</dbReference>
<reference evidence="9" key="1">
    <citation type="journal article" date="2014" name="Front. Microbiol.">
        <title>High frequency of phylogenetically diverse reductive dehalogenase-homologous genes in deep subseafloor sedimentary metagenomes.</title>
        <authorList>
            <person name="Kawai M."/>
            <person name="Futagami T."/>
            <person name="Toyoda A."/>
            <person name="Takaki Y."/>
            <person name="Nishi S."/>
            <person name="Hori S."/>
            <person name="Arai W."/>
            <person name="Tsubouchi T."/>
            <person name="Morono Y."/>
            <person name="Uchiyama I."/>
            <person name="Ito T."/>
            <person name="Fujiyama A."/>
            <person name="Inagaki F."/>
            <person name="Takami H."/>
        </authorList>
    </citation>
    <scope>NUCLEOTIDE SEQUENCE</scope>
    <source>
        <strain evidence="9">Expedition CK06-06</strain>
    </source>
</reference>
<organism evidence="9">
    <name type="scientific">marine sediment metagenome</name>
    <dbReference type="NCBI Taxonomy" id="412755"/>
    <lineage>
        <taxon>unclassified sequences</taxon>
        <taxon>metagenomes</taxon>
        <taxon>ecological metagenomes</taxon>
    </lineage>
</organism>
<dbReference type="PROSITE" id="PS51318">
    <property type="entry name" value="TAT"/>
    <property type="match status" value="1"/>
</dbReference>
<sequence>MVMPNLEPLAIGNGQSGRPENKSKETGISRREFVGALGAGVGGICLLGTLNTITVLADSTAQQKAILYDSTLCIGCHTCEQACKQVNNLEGEITIGGDLSSNTWLKVDLIEFSQAEGGWLFIRRACTHCGTCVSVCPAGAISKREGGMVVVNQDKCIGCHYCFEACPLDIPRYGEDGTMRKCDFCFDRLELGKEPACVEACPVNALIYGDRDKLVVEGRERV</sequence>
<evidence type="ECO:0000256" key="4">
    <source>
        <dbReference type="ARBA" id="ARBA00022737"/>
    </source>
</evidence>
<dbReference type="SUPFAM" id="SSF54862">
    <property type="entry name" value="4Fe-4S ferredoxins"/>
    <property type="match status" value="1"/>
</dbReference>